<evidence type="ECO:0000256" key="2">
    <source>
        <dbReference type="SAM" id="Phobius"/>
    </source>
</evidence>
<accession>A0A2H0TSD7</accession>
<protein>
    <recommendedName>
        <fullName evidence="5">HAMP domain-containing protein</fullName>
    </recommendedName>
</protein>
<keyword evidence="2" id="KW-0472">Membrane</keyword>
<keyword evidence="2" id="KW-1133">Transmembrane helix</keyword>
<dbReference type="Proteomes" id="UP000230154">
    <property type="component" value="Unassembled WGS sequence"/>
</dbReference>
<feature type="transmembrane region" description="Helical" evidence="2">
    <location>
        <begin position="6"/>
        <end position="27"/>
    </location>
</feature>
<dbReference type="AlphaFoldDB" id="A0A2H0TSD7"/>
<evidence type="ECO:0000313" key="4">
    <source>
        <dbReference type="Proteomes" id="UP000230154"/>
    </source>
</evidence>
<reference evidence="4" key="1">
    <citation type="submission" date="2017-09" db="EMBL/GenBank/DDBJ databases">
        <title>Depth-based differentiation of microbial function through sediment-hosted aquifers and enrichment of novel symbionts in the deep terrestrial subsurface.</title>
        <authorList>
            <person name="Probst A.J."/>
            <person name="Ladd B."/>
            <person name="Jarett J.K."/>
            <person name="Geller-Mcgrath D.E."/>
            <person name="Sieber C.M.K."/>
            <person name="Emerson J.B."/>
            <person name="Anantharaman K."/>
            <person name="Thomas B.C."/>
            <person name="Malmstrom R."/>
            <person name="Stieglmeier M."/>
            <person name="Klingl A."/>
            <person name="Woyke T."/>
            <person name="Ryan C.M."/>
            <person name="Banfield J.F."/>
        </authorList>
    </citation>
    <scope>NUCLEOTIDE SEQUENCE [LARGE SCALE GENOMIC DNA]</scope>
</reference>
<feature type="transmembrane region" description="Helical" evidence="2">
    <location>
        <begin position="147"/>
        <end position="171"/>
    </location>
</feature>
<organism evidence="3 4">
    <name type="scientific">Candidatus Magasanikbacteria bacterium CG10_big_fil_rev_8_21_14_0_10_47_10</name>
    <dbReference type="NCBI Taxonomy" id="1974652"/>
    <lineage>
        <taxon>Bacteria</taxon>
        <taxon>Candidatus Magasanikiibacteriota</taxon>
    </lineage>
</organism>
<comment type="caution">
    <text evidence="3">The sequence shown here is derived from an EMBL/GenBank/DDBJ whole genome shotgun (WGS) entry which is preliminary data.</text>
</comment>
<evidence type="ECO:0000313" key="3">
    <source>
        <dbReference type="EMBL" id="PIR74446.1"/>
    </source>
</evidence>
<feature type="coiled-coil region" evidence="1">
    <location>
        <begin position="186"/>
        <end position="220"/>
    </location>
</feature>
<name>A0A2H0TSD7_9BACT</name>
<gene>
    <name evidence="3" type="ORF">COU35_02595</name>
</gene>
<evidence type="ECO:0000256" key="1">
    <source>
        <dbReference type="SAM" id="Coils"/>
    </source>
</evidence>
<sequence>MKKGTIIAGEVIFIALIATMAATLFFIQKQRLTVTFEEQVESQSLYIASTLSHPLSESNTEQIQKILSFNINEKNGTHTVIVSNAEGTLVAAETKNSNVSKENMLSKRNICNTCDYVTTPILYNDIPIGQLDLFAEKNGLHAQVNRAALTLLIISIIAITAGSVVAVAWTLKDKNEKQLKEKTQVLEIISTELTEKTKELQEKTRELERRNHELEETTNLMIGRELKMMELKKRITELESTRT</sequence>
<keyword evidence="2" id="KW-0812">Transmembrane</keyword>
<evidence type="ECO:0008006" key="5">
    <source>
        <dbReference type="Google" id="ProtNLM"/>
    </source>
</evidence>
<keyword evidence="1" id="KW-0175">Coiled coil</keyword>
<proteinExistence type="predicted"/>
<dbReference type="EMBL" id="PFCB01000021">
    <property type="protein sequence ID" value="PIR74446.1"/>
    <property type="molecule type" value="Genomic_DNA"/>
</dbReference>